<evidence type="ECO:0000313" key="3">
    <source>
        <dbReference type="Proteomes" id="UP001443914"/>
    </source>
</evidence>
<keyword evidence="3" id="KW-1185">Reference proteome</keyword>
<proteinExistence type="predicted"/>
<dbReference type="GO" id="GO:0008270">
    <property type="term" value="F:zinc ion binding"/>
    <property type="evidence" value="ECO:0007669"/>
    <property type="project" value="InterPro"/>
</dbReference>
<evidence type="ECO:0000256" key="1">
    <source>
        <dbReference type="SAM" id="MobiDB-lite"/>
    </source>
</evidence>
<comment type="caution">
    <text evidence="2">The sequence shown here is derived from an EMBL/GenBank/DDBJ whole genome shotgun (WGS) entry which is preliminary data.</text>
</comment>
<dbReference type="SUPFAM" id="SSF57756">
    <property type="entry name" value="Retrovirus zinc finger-like domains"/>
    <property type="match status" value="1"/>
</dbReference>
<dbReference type="InterPro" id="IPR036875">
    <property type="entry name" value="Znf_CCHC_sf"/>
</dbReference>
<evidence type="ECO:0000313" key="2">
    <source>
        <dbReference type="EMBL" id="KAK9724995.1"/>
    </source>
</evidence>
<dbReference type="AlphaFoldDB" id="A0AAW1KXE6"/>
<feature type="region of interest" description="Disordered" evidence="1">
    <location>
        <begin position="1"/>
        <end position="73"/>
    </location>
</feature>
<protein>
    <recommendedName>
        <fullName evidence="4">CCHC-type domain-containing protein</fullName>
    </recommendedName>
</protein>
<dbReference type="EMBL" id="JBDFQZ010000005">
    <property type="protein sequence ID" value="KAK9724995.1"/>
    <property type="molecule type" value="Genomic_DNA"/>
</dbReference>
<organism evidence="2 3">
    <name type="scientific">Saponaria officinalis</name>
    <name type="common">Common soapwort</name>
    <name type="synonym">Lychnis saponaria</name>
    <dbReference type="NCBI Taxonomy" id="3572"/>
    <lineage>
        <taxon>Eukaryota</taxon>
        <taxon>Viridiplantae</taxon>
        <taxon>Streptophyta</taxon>
        <taxon>Embryophyta</taxon>
        <taxon>Tracheophyta</taxon>
        <taxon>Spermatophyta</taxon>
        <taxon>Magnoliopsida</taxon>
        <taxon>eudicotyledons</taxon>
        <taxon>Gunneridae</taxon>
        <taxon>Pentapetalae</taxon>
        <taxon>Caryophyllales</taxon>
        <taxon>Caryophyllaceae</taxon>
        <taxon>Caryophylleae</taxon>
        <taxon>Saponaria</taxon>
    </lineage>
</organism>
<evidence type="ECO:0008006" key="4">
    <source>
        <dbReference type="Google" id="ProtNLM"/>
    </source>
</evidence>
<feature type="compositionally biased region" description="Basic and acidic residues" evidence="1">
    <location>
        <begin position="1"/>
        <end position="34"/>
    </location>
</feature>
<sequence>MGSLQAHEERVNRTSEKEEKAFQAKEDNSSDRSSKATGRGRGRRGFRGKERGRSSGQSSQSNAKETQAAKGPIKCYYCTRPGHKEVNCWKKEKDQAEQKGDHKANFAEQEEKLFLTREGSLWTNAN</sequence>
<name>A0AAW1KXE6_SAPOF</name>
<dbReference type="GO" id="GO:0003676">
    <property type="term" value="F:nucleic acid binding"/>
    <property type="evidence" value="ECO:0007669"/>
    <property type="project" value="InterPro"/>
</dbReference>
<accession>A0AAW1KXE6</accession>
<dbReference type="Proteomes" id="UP001443914">
    <property type="component" value="Unassembled WGS sequence"/>
</dbReference>
<reference evidence="2" key="1">
    <citation type="submission" date="2024-03" db="EMBL/GenBank/DDBJ databases">
        <title>WGS assembly of Saponaria officinalis var. Norfolk2.</title>
        <authorList>
            <person name="Jenkins J."/>
            <person name="Shu S."/>
            <person name="Grimwood J."/>
            <person name="Barry K."/>
            <person name="Goodstein D."/>
            <person name="Schmutz J."/>
            <person name="Leebens-Mack J."/>
            <person name="Osbourn A."/>
        </authorList>
    </citation>
    <scope>NUCLEOTIDE SEQUENCE [LARGE SCALE GENOMIC DNA]</scope>
    <source>
        <strain evidence="2">JIC</strain>
    </source>
</reference>
<gene>
    <name evidence="2" type="ORF">RND81_05G114000</name>
</gene>